<evidence type="ECO:0000313" key="2">
    <source>
        <dbReference type="Proteomes" id="UP000244900"/>
    </source>
</evidence>
<protein>
    <submittedName>
        <fullName evidence="1">Uncharacterized protein</fullName>
    </submittedName>
</protein>
<gene>
    <name evidence="1" type="ORF">DDW44_30360</name>
</gene>
<reference evidence="1 2" key="1">
    <citation type="submission" date="2018-05" db="EMBL/GenBank/DDBJ databases">
        <title>Complete genome sequence of sponge-derived Streptomyces sp. HNM0039.</title>
        <authorList>
            <person name="Huang X."/>
            <person name="Zhou S."/>
        </authorList>
    </citation>
    <scope>NUCLEOTIDE SEQUENCE [LARGE SCALE GENOMIC DNA]</scope>
    <source>
        <strain evidence="1 2">HNM0039</strain>
    </source>
</reference>
<proteinExistence type="predicted"/>
<evidence type="ECO:0000313" key="1">
    <source>
        <dbReference type="EMBL" id="AWI32625.1"/>
    </source>
</evidence>
<dbReference type="Proteomes" id="UP000244900">
    <property type="component" value="Chromosome"/>
</dbReference>
<name>A0A2S1T1S5_9ACTN</name>
<dbReference type="KEGG" id="stir:DDW44_30360"/>
<dbReference type="RefSeq" id="WP_108908493.1">
    <property type="nucleotide sequence ID" value="NZ_CP029188.1"/>
</dbReference>
<accession>A0A2S1T1S5</accession>
<organism evidence="1 2">
    <name type="scientific">Streptomyces tirandamycinicus</name>
    <dbReference type="NCBI Taxonomy" id="2174846"/>
    <lineage>
        <taxon>Bacteria</taxon>
        <taxon>Bacillati</taxon>
        <taxon>Actinomycetota</taxon>
        <taxon>Actinomycetes</taxon>
        <taxon>Kitasatosporales</taxon>
        <taxon>Streptomycetaceae</taxon>
        <taxon>Streptomyces</taxon>
    </lineage>
</organism>
<keyword evidence="2" id="KW-1185">Reference proteome</keyword>
<dbReference type="EMBL" id="CP029188">
    <property type="protein sequence ID" value="AWI32625.1"/>
    <property type="molecule type" value="Genomic_DNA"/>
</dbReference>
<sequence length="61" mass="6680">MTDSSAPDARPSGGVVSSRLVIGETVPPRIVYAHPPGRDALDRMLASSLKRLRRVRRGLRK</sequence>
<dbReference type="AlphaFoldDB" id="A0A2S1T1S5"/>